<name>R7UV38_CAPTE</name>
<evidence type="ECO:0000313" key="2">
    <source>
        <dbReference type="EnsemblMetazoa" id="CapteP190178"/>
    </source>
</evidence>
<gene>
    <name evidence="1" type="ORF">CAPTEDRAFT_190178</name>
</gene>
<accession>R7UV38</accession>
<evidence type="ECO:0000313" key="1">
    <source>
        <dbReference type="EMBL" id="ELU07256.1"/>
    </source>
</evidence>
<organism evidence="1">
    <name type="scientific">Capitella teleta</name>
    <name type="common">Polychaete worm</name>
    <dbReference type="NCBI Taxonomy" id="283909"/>
    <lineage>
        <taxon>Eukaryota</taxon>
        <taxon>Metazoa</taxon>
        <taxon>Spiralia</taxon>
        <taxon>Lophotrochozoa</taxon>
        <taxon>Annelida</taxon>
        <taxon>Polychaeta</taxon>
        <taxon>Sedentaria</taxon>
        <taxon>Scolecida</taxon>
        <taxon>Capitellidae</taxon>
        <taxon>Capitella</taxon>
    </lineage>
</organism>
<proteinExistence type="predicted"/>
<dbReference type="EMBL" id="AMQN01001162">
    <property type="status" value="NOT_ANNOTATED_CDS"/>
    <property type="molecule type" value="Genomic_DNA"/>
</dbReference>
<reference evidence="3" key="1">
    <citation type="submission" date="2012-12" db="EMBL/GenBank/DDBJ databases">
        <authorList>
            <person name="Hellsten U."/>
            <person name="Grimwood J."/>
            <person name="Chapman J.A."/>
            <person name="Shapiro H."/>
            <person name="Aerts A."/>
            <person name="Otillar R.P."/>
            <person name="Terry A.Y."/>
            <person name="Boore J.L."/>
            <person name="Simakov O."/>
            <person name="Marletaz F."/>
            <person name="Cho S.-J."/>
            <person name="Edsinger-Gonzales E."/>
            <person name="Havlak P."/>
            <person name="Kuo D.-H."/>
            <person name="Larsson T."/>
            <person name="Lv J."/>
            <person name="Arendt D."/>
            <person name="Savage R."/>
            <person name="Osoegawa K."/>
            <person name="de Jong P."/>
            <person name="Lindberg D.R."/>
            <person name="Seaver E.C."/>
            <person name="Weisblat D.A."/>
            <person name="Putnam N.H."/>
            <person name="Grigoriev I.V."/>
            <person name="Rokhsar D.S."/>
        </authorList>
    </citation>
    <scope>NUCLEOTIDE SEQUENCE</scope>
    <source>
        <strain evidence="3">I ESC-2004</strain>
    </source>
</reference>
<dbReference type="Proteomes" id="UP000014760">
    <property type="component" value="Unassembled WGS sequence"/>
</dbReference>
<evidence type="ECO:0000313" key="3">
    <source>
        <dbReference type="Proteomes" id="UP000014760"/>
    </source>
</evidence>
<dbReference type="HOGENOM" id="CLU_799848_0_0_1"/>
<protein>
    <submittedName>
        <fullName evidence="1 2">Uncharacterized protein</fullName>
    </submittedName>
</protein>
<dbReference type="AlphaFoldDB" id="R7UV38"/>
<dbReference type="EMBL" id="KB300094">
    <property type="protein sequence ID" value="ELU07256.1"/>
    <property type="molecule type" value="Genomic_DNA"/>
</dbReference>
<keyword evidence="3" id="KW-1185">Reference proteome</keyword>
<dbReference type="EnsemblMetazoa" id="CapteT190178">
    <property type="protein sequence ID" value="CapteP190178"/>
    <property type="gene ID" value="CapteG190178"/>
</dbReference>
<reference evidence="1 3" key="2">
    <citation type="journal article" date="2013" name="Nature">
        <title>Insights into bilaterian evolution from three spiralian genomes.</title>
        <authorList>
            <person name="Simakov O."/>
            <person name="Marletaz F."/>
            <person name="Cho S.J."/>
            <person name="Edsinger-Gonzales E."/>
            <person name="Havlak P."/>
            <person name="Hellsten U."/>
            <person name="Kuo D.H."/>
            <person name="Larsson T."/>
            <person name="Lv J."/>
            <person name="Arendt D."/>
            <person name="Savage R."/>
            <person name="Osoegawa K."/>
            <person name="de Jong P."/>
            <person name="Grimwood J."/>
            <person name="Chapman J.A."/>
            <person name="Shapiro H."/>
            <person name="Aerts A."/>
            <person name="Otillar R.P."/>
            <person name="Terry A.Y."/>
            <person name="Boore J.L."/>
            <person name="Grigoriev I.V."/>
            <person name="Lindberg D.R."/>
            <person name="Seaver E.C."/>
            <person name="Weisblat D.A."/>
            <person name="Putnam N.H."/>
            <person name="Rokhsar D.S."/>
        </authorList>
    </citation>
    <scope>NUCLEOTIDE SEQUENCE</scope>
    <source>
        <strain evidence="1 3">I ESC-2004</strain>
    </source>
</reference>
<reference evidence="2" key="3">
    <citation type="submission" date="2015-06" db="UniProtKB">
        <authorList>
            <consortium name="EnsemblMetazoa"/>
        </authorList>
    </citation>
    <scope>IDENTIFICATION</scope>
</reference>
<sequence>MPHEIMIKLCPDGDLWVIGSTCTYHCRAGKQELSAFSKDTRVIMASGKASDLTLCGHCQNDQYEFFSQTDLGNGENLIVCLECKNVANTDLWYELLDAKGGGVIYSLDETSEASSSSARNQIRQHAVASCREIVKEIKPDEILPICFAISCNCGSSEFRNVTDEDDVSTLAHVKVCDRCENVMGVDENVLLEEVEDFIAGASFKTTECSGCGNTDPDQYTFENSAGSGFEIKCNRCSVRVDGGSAPHQDDPPPVRVIPAGTAPGRDSTDYVALVEKLTNGSAKIANTIVKSNRSGITGVICIELNSLAKQIAHLQQAKDAGQIPHGTYVDGVVESVGKSATKVLFAGVAYLLPIPSAVNLGHLLGSLFAPAGGRAAVWGKDQLQQRIKNMKL</sequence>